<dbReference type="InterPro" id="IPR050223">
    <property type="entry name" value="D-isomer_2-hydroxyacid_DH"/>
</dbReference>
<dbReference type="PANTHER" id="PTHR10996:SF283">
    <property type="entry name" value="GLYOXYLATE_HYDROXYPYRUVATE REDUCTASE B"/>
    <property type="match status" value="1"/>
</dbReference>
<dbReference type="InterPro" id="IPR006139">
    <property type="entry name" value="D-isomer_2_OHA_DH_cat_dom"/>
</dbReference>
<dbReference type="SUPFAM" id="SSF52283">
    <property type="entry name" value="Formate/glycerate dehydrogenase catalytic domain-like"/>
    <property type="match status" value="1"/>
</dbReference>
<comment type="similarity">
    <text evidence="5">Belongs to the D-isomer specific 2-hydroxyacid dehydrogenase family. GhrB subfamily.</text>
</comment>
<comment type="caution">
    <text evidence="12">The sequence shown here is derived from an EMBL/GenBank/DDBJ whole genome shotgun (WGS) entry which is preliminary data.</text>
</comment>
<evidence type="ECO:0000256" key="7">
    <source>
        <dbReference type="ARBA" id="ARBA00066674"/>
    </source>
</evidence>
<feature type="domain" description="D-isomer specific 2-hydroxyacid dehydrogenase NAD-binding" evidence="11">
    <location>
        <begin position="111"/>
        <end position="288"/>
    </location>
</feature>
<reference evidence="12 13" key="1">
    <citation type="submission" date="2016-08" db="EMBL/GenBank/DDBJ databases">
        <title>Genome of Bacillus solimangrovi GH2-4.</title>
        <authorList>
            <person name="Lim S."/>
            <person name="Kim B.-C."/>
        </authorList>
    </citation>
    <scope>NUCLEOTIDE SEQUENCE [LARGE SCALE GENOMIC DNA]</scope>
    <source>
        <strain evidence="12 13">GH2-4</strain>
    </source>
</reference>
<evidence type="ECO:0000256" key="1">
    <source>
        <dbReference type="ARBA" id="ARBA00023002"/>
    </source>
</evidence>
<dbReference type="Proteomes" id="UP000095209">
    <property type="component" value="Unassembled WGS sequence"/>
</dbReference>
<name>A0A1E5LIS0_9BACI</name>
<dbReference type="OrthoDB" id="9805416at2"/>
<dbReference type="Pfam" id="PF00389">
    <property type="entry name" value="2-Hacid_dh"/>
    <property type="match status" value="1"/>
</dbReference>
<evidence type="ECO:0000256" key="2">
    <source>
        <dbReference type="ARBA" id="ARBA00051801"/>
    </source>
</evidence>
<dbReference type="GO" id="GO:0005829">
    <property type="term" value="C:cytosol"/>
    <property type="evidence" value="ECO:0007669"/>
    <property type="project" value="TreeGrafter"/>
</dbReference>
<dbReference type="EC" id="1.1.1.79" evidence="6"/>
<dbReference type="GO" id="GO:0051287">
    <property type="term" value="F:NAD binding"/>
    <property type="evidence" value="ECO:0007669"/>
    <property type="project" value="InterPro"/>
</dbReference>
<comment type="catalytic activity">
    <reaction evidence="3">
        <text>(R)-glycerate + NADP(+) = 3-hydroxypyruvate + NADPH + H(+)</text>
        <dbReference type="Rhea" id="RHEA:18657"/>
        <dbReference type="ChEBI" id="CHEBI:15378"/>
        <dbReference type="ChEBI" id="CHEBI:16659"/>
        <dbReference type="ChEBI" id="CHEBI:17180"/>
        <dbReference type="ChEBI" id="CHEBI:57783"/>
        <dbReference type="ChEBI" id="CHEBI:58349"/>
        <dbReference type="EC" id="1.1.1.81"/>
    </reaction>
</comment>
<dbReference type="SUPFAM" id="SSF51735">
    <property type="entry name" value="NAD(P)-binding Rossmann-fold domains"/>
    <property type="match status" value="1"/>
</dbReference>
<evidence type="ECO:0000313" key="12">
    <source>
        <dbReference type="EMBL" id="OEH93977.1"/>
    </source>
</evidence>
<dbReference type="AlphaFoldDB" id="A0A1E5LIS0"/>
<evidence type="ECO:0000256" key="4">
    <source>
        <dbReference type="ARBA" id="ARBA00052769"/>
    </source>
</evidence>
<evidence type="ECO:0000259" key="10">
    <source>
        <dbReference type="Pfam" id="PF00389"/>
    </source>
</evidence>
<comment type="catalytic activity">
    <reaction evidence="2">
        <text>(R)-glycerate + NAD(+) = 3-hydroxypyruvate + NADH + H(+)</text>
        <dbReference type="Rhea" id="RHEA:17905"/>
        <dbReference type="ChEBI" id="CHEBI:15378"/>
        <dbReference type="ChEBI" id="CHEBI:16659"/>
        <dbReference type="ChEBI" id="CHEBI:17180"/>
        <dbReference type="ChEBI" id="CHEBI:57540"/>
        <dbReference type="ChEBI" id="CHEBI:57945"/>
        <dbReference type="EC" id="1.1.1.81"/>
    </reaction>
</comment>
<dbReference type="InterPro" id="IPR029752">
    <property type="entry name" value="D-isomer_DH_CS1"/>
</dbReference>
<feature type="domain" description="D-isomer specific 2-hydroxyacid dehydrogenase catalytic" evidence="10">
    <location>
        <begin position="5"/>
        <end position="320"/>
    </location>
</feature>
<dbReference type="GO" id="GO:0030267">
    <property type="term" value="F:glyoxylate reductase (NADPH) activity"/>
    <property type="evidence" value="ECO:0007669"/>
    <property type="project" value="UniProtKB-EC"/>
</dbReference>
<comment type="catalytic activity">
    <reaction evidence="4">
        <text>glycolate + NADP(+) = glyoxylate + NADPH + H(+)</text>
        <dbReference type="Rhea" id="RHEA:10992"/>
        <dbReference type="ChEBI" id="CHEBI:15378"/>
        <dbReference type="ChEBI" id="CHEBI:29805"/>
        <dbReference type="ChEBI" id="CHEBI:36655"/>
        <dbReference type="ChEBI" id="CHEBI:57783"/>
        <dbReference type="ChEBI" id="CHEBI:58349"/>
        <dbReference type="EC" id="1.1.1.79"/>
    </reaction>
</comment>
<dbReference type="InterPro" id="IPR029753">
    <property type="entry name" value="D-isomer_DH_CS"/>
</dbReference>
<dbReference type="PROSITE" id="PS00671">
    <property type="entry name" value="D_2_HYDROXYACID_DH_3"/>
    <property type="match status" value="1"/>
</dbReference>
<keyword evidence="1 9" id="KW-0560">Oxidoreductase</keyword>
<evidence type="ECO:0000256" key="9">
    <source>
        <dbReference type="RuleBase" id="RU003719"/>
    </source>
</evidence>
<keyword evidence="13" id="KW-1185">Reference proteome</keyword>
<dbReference type="STRING" id="1305675.BFG57_10035"/>
<proteinExistence type="inferred from homology"/>
<dbReference type="GO" id="GO:0016618">
    <property type="term" value="F:hydroxypyruvate reductase [NAD(P)H] activity"/>
    <property type="evidence" value="ECO:0007669"/>
    <property type="project" value="UniProtKB-EC"/>
</dbReference>
<sequence>MKPYIYITRKLDDEIIKPLYKFADVHMWNNEEEPVPRDILMRESQKADALLTMLTDHVDDELLKFATNLKVIANLAVGYDNIDINATNERNIIVTNTPDVLNETTADLVFLLVMASARRLIEANQYIQDDKWTNWAPMLLAGRDVHHKTIGIVGLGRIGQAVAKRAKGFDMNILYYNRTRNSKAETTYGAVYCDFNSLLEKSDFVVCMVPLSESTKGLFGKEAFGKMKNTAIFVNASRGAVVDEDALYHALKSGEITAAGLDVFTEEPISSKHPLLSLSNVTALPHIGSASIETRHEMMQLAVRNISSVLQGKKPITPVNV</sequence>
<dbReference type="Gene3D" id="3.40.50.720">
    <property type="entry name" value="NAD(P)-binding Rossmann-like Domain"/>
    <property type="match status" value="2"/>
</dbReference>
<dbReference type="PANTHER" id="PTHR10996">
    <property type="entry name" value="2-HYDROXYACID DEHYDROGENASE-RELATED"/>
    <property type="match status" value="1"/>
</dbReference>
<evidence type="ECO:0000256" key="6">
    <source>
        <dbReference type="ARBA" id="ARBA00066661"/>
    </source>
</evidence>
<dbReference type="EC" id="1.1.1.81" evidence="7"/>
<dbReference type="FunFam" id="3.40.50.720:FF:000026">
    <property type="entry name" value="Glyoxylate/hydroxypyruvate reductase B"/>
    <property type="match status" value="1"/>
</dbReference>
<dbReference type="Pfam" id="PF02826">
    <property type="entry name" value="2-Hacid_dh_C"/>
    <property type="match status" value="1"/>
</dbReference>
<protein>
    <recommendedName>
        <fullName evidence="8">Glyoxylate/hydroxypyruvate reductase B</fullName>
        <ecNumber evidence="6">1.1.1.79</ecNumber>
        <ecNumber evidence="7">1.1.1.81</ecNumber>
    </recommendedName>
</protein>
<dbReference type="EMBL" id="MJEH01000006">
    <property type="protein sequence ID" value="OEH93977.1"/>
    <property type="molecule type" value="Genomic_DNA"/>
</dbReference>
<evidence type="ECO:0000259" key="11">
    <source>
        <dbReference type="Pfam" id="PF02826"/>
    </source>
</evidence>
<accession>A0A1E5LIS0</accession>
<organism evidence="12 13">
    <name type="scientific">Bacillus solimangrovi</name>
    <dbReference type="NCBI Taxonomy" id="1305675"/>
    <lineage>
        <taxon>Bacteria</taxon>
        <taxon>Bacillati</taxon>
        <taxon>Bacillota</taxon>
        <taxon>Bacilli</taxon>
        <taxon>Bacillales</taxon>
        <taxon>Bacillaceae</taxon>
        <taxon>Bacillus</taxon>
    </lineage>
</organism>
<gene>
    <name evidence="12" type="ORF">BFG57_10035</name>
</gene>
<dbReference type="PROSITE" id="PS00065">
    <property type="entry name" value="D_2_HYDROXYACID_DH_1"/>
    <property type="match status" value="1"/>
</dbReference>
<dbReference type="InterPro" id="IPR006140">
    <property type="entry name" value="D-isomer_DH_NAD-bd"/>
</dbReference>
<evidence type="ECO:0000256" key="8">
    <source>
        <dbReference type="ARBA" id="ARBA00073362"/>
    </source>
</evidence>
<dbReference type="CDD" id="cd05301">
    <property type="entry name" value="GDH"/>
    <property type="match status" value="1"/>
</dbReference>
<evidence type="ECO:0000256" key="3">
    <source>
        <dbReference type="ARBA" id="ARBA00052239"/>
    </source>
</evidence>
<dbReference type="RefSeq" id="WP_069715945.1">
    <property type="nucleotide sequence ID" value="NZ_MJEH01000006.1"/>
</dbReference>
<evidence type="ECO:0000256" key="5">
    <source>
        <dbReference type="ARBA" id="ARBA00061278"/>
    </source>
</evidence>
<dbReference type="InterPro" id="IPR036291">
    <property type="entry name" value="NAD(P)-bd_dom_sf"/>
</dbReference>
<evidence type="ECO:0000313" key="13">
    <source>
        <dbReference type="Proteomes" id="UP000095209"/>
    </source>
</evidence>